<proteinExistence type="predicted"/>
<protein>
    <submittedName>
        <fullName evidence="3">Vesicle-fusing ATPase</fullName>
    </submittedName>
</protein>
<evidence type="ECO:0000313" key="3">
    <source>
        <dbReference type="WBParaSite" id="maker-uti_cns_0006244-snap-gene-0.2-mRNA-1"/>
    </source>
</evidence>
<name>A0A1I8HHC2_9PLAT</name>
<feature type="compositionally biased region" description="Basic residues" evidence="1">
    <location>
        <begin position="1"/>
        <end position="22"/>
    </location>
</feature>
<keyword evidence="2" id="KW-1185">Reference proteome</keyword>
<sequence length="115" mass="12200">DLRTRRARSFNRGRSAGRHSVRAVRPPGRQPGLALRPASAGSPRLLLHANSVRTLDKAVIKEIFFTEQIGSVSMEALVPHILATCRPPTAAAAPAPPSAACGRGAAAARRCCRWG</sequence>
<evidence type="ECO:0000313" key="2">
    <source>
        <dbReference type="Proteomes" id="UP000095280"/>
    </source>
</evidence>
<accession>A0A1I8HHC2</accession>
<evidence type="ECO:0000256" key="1">
    <source>
        <dbReference type="SAM" id="MobiDB-lite"/>
    </source>
</evidence>
<feature type="region of interest" description="Disordered" evidence="1">
    <location>
        <begin position="1"/>
        <end position="37"/>
    </location>
</feature>
<dbReference type="AlphaFoldDB" id="A0A1I8HHC2"/>
<reference evidence="3" key="1">
    <citation type="submission" date="2016-11" db="UniProtKB">
        <authorList>
            <consortium name="WormBaseParasite"/>
        </authorList>
    </citation>
    <scope>IDENTIFICATION</scope>
</reference>
<dbReference type="WBParaSite" id="maker-uti_cns_0006244-snap-gene-0.2-mRNA-1">
    <property type="protein sequence ID" value="maker-uti_cns_0006244-snap-gene-0.2-mRNA-1"/>
    <property type="gene ID" value="maker-uti_cns_0006244-snap-gene-0.2"/>
</dbReference>
<organism evidence="2 3">
    <name type="scientific">Macrostomum lignano</name>
    <dbReference type="NCBI Taxonomy" id="282301"/>
    <lineage>
        <taxon>Eukaryota</taxon>
        <taxon>Metazoa</taxon>
        <taxon>Spiralia</taxon>
        <taxon>Lophotrochozoa</taxon>
        <taxon>Platyhelminthes</taxon>
        <taxon>Rhabditophora</taxon>
        <taxon>Macrostomorpha</taxon>
        <taxon>Macrostomida</taxon>
        <taxon>Macrostomidae</taxon>
        <taxon>Macrostomum</taxon>
    </lineage>
</organism>
<dbReference type="Proteomes" id="UP000095280">
    <property type="component" value="Unplaced"/>
</dbReference>